<keyword evidence="2" id="KW-1133">Transmembrane helix</keyword>
<evidence type="ECO:0000313" key="4">
    <source>
        <dbReference type="Proteomes" id="UP000619265"/>
    </source>
</evidence>
<sequence length="156" mass="17224">MSIVSSRQSFLTNTLSTPPSNKPNTKILYPVKTISCRYPPHDHQDSRRKGNNQLARLAVVTLAAGVLTLGPVYDASAAKTGGRVGGQVFRPSAPRSVPRINNTSRTNIYINPPVAPPLVGGYSYGYGAPFLWRLGLVTIFILCTWSKCCHWPWRWI</sequence>
<name>A0A833UFU8_JUGRE</name>
<keyword evidence="2" id="KW-0812">Transmembrane</keyword>
<dbReference type="Gramene" id="Jr11_25530_p1">
    <property type="protein sequence ID" value="cds.Jr11_25530_p1"/>
    <property type="gene ID" value="Jr11_25530"/>
</dbReference>
<dbReference type="EMBL" id="LIHL02000011">
    <property type="protein sequence ID" value="KAF5456342.1"/>
    <property type="molecule type" value="Genomic_DNA"/>
</dbReference>
<dbReference type="PANTHER" id="PTHR37768:SF2">
    <property type="entry name" value="OS06G0694800 PROTEIN"/>
    <property type="match status" value="1"/>
</dbReference>
<accession>A0A833UFU8</accession>
<protein>
    <recommendedName>
        <fullName evidence="5">Transmembrane protein</fullName>
    </recommendedName>
</protein>
<evidence type="ECO:0000256" key="1">
    <source>
        <dbReference type="SAM" id="MobiDB-lite"/>
    </source>
</evidence>
<feature type="transmembrane region" description="Helical" evidence="2">
    <location>
        <begin position="130"/>
        <end position="148"/>
    </location>
</feature>
<feature type="region of interest" description="Disordered" evidence="1">
    <location>
        <begin position="1"/>
        <end position="24"/>
    </location>
</feature>
<reference evidence="3" key="2">
    <citation type="submission" date="2020-03" db="EMBL/GenBank/DDBJ databases">
        <title>Walnut 2.0.</title>
        <authorList>
            <person name="Marrano A."/>
            <person name="Britton M."/>
            <person name="Zimin A.V."/>
            <person name="Zaini P.A."/>
            <person name="Workman R."/>
            <person name="Puiu D."/>
            <person name="Bianco L."/>
            <person name="Allen B.J."/>
            <person name="Troggio M."/>
            <person name="Leslie C.A."/>
            <person name="Timp W."/>
            <person name="Dendekar A."/>
            <person name="Salzberg S.L."/>
            <person name="Neale D.B."/>
        </authorList>
    </citation>
    <scope>NUCLEOTIDE SEQUENCE</scope>
    <source>
        <tissue evidence="3">Leaves</tissue>
    </source>
</reference>
<dbReference type="Proteomes" id="UP000619265">
    <property type="component" value="Unassembled WGS sequence"/>
</dbReference>
<evidence type="ECO:0008006" key="5">
    <source>
        <dbReference type="Google" id="ProtNLM"/>
    </source>
</evidence>
<feature type="transmembrane region" description="Helical" evidence="2">
    <location>
        <begin position="54"/>
        <end position="73"/>
    </location>
</feature>
<evidence type="ECO:0000313" key="3">
    <source>
        <dbReference type="EMBL" id="KAF5456342.1"/>
    </source>
</evidence>
<organism evidence="3 4">
    <name type="scientific">Juglans regia</name>
    <name type="common">English walnut</name>
    <dbReference type="NCBI Taxonomy" id="51240"/>
    <lineage>
        <taxon>Eukaryota</taxon>
        <taxon>Viridiplantae</taxon>
        <taxon>Streptophyta</taxon>
        <taxon>Embryophyta</taxon>
        <taxon>Tracheophyta</taxon>
        <taxon>Spermatophyta</taxon>
        <taxon>Magnoliopsida</taxon>
        <taxon>eudicotyledons</taxon>
        <taxon>Gunneridae</taxon>
        <taxon>Pentapetalae</taxon>
        <taxon>rosids</taxon>
        <taxon>fabids</taxon>
        <taxon>Fagales</taxon>
        <taxon>Juglandaceae</taxon>
        <taxon>Juglans</taxon>
    </lineage>
</organism>
<dbReference type="AlphaFoldDB" id="A0A833UFU8"/>
<dbReference type="PANTHER" id="PTHR37768">
    <property type="entry name" value="OS06G0694800 PROTEIN"/>
    <property type="match status" value="1"/>
</dbReference>
<gene>
    <name evidence="3" type="ORF">F2P56_025836</name>
</gene>
<comment type="caution">
    <text evidence="3">The sequence shown here is derived from an EMBL/GenBank/DDBJ whole genome shotgun (WGS) entry which is preliminary data.</text>
</comment>
<proteinExistence type="predicted"/>
<evidence type="ECO:0000256" key="2">
    <source>
        <dbReference type="SAM" id="Phobius"/>
    </source>
</evidence>
<keyword evidence="2" id="KW-0472">Membrane</keyword>
<reference evidence="3" key="1">
    <citation type="submission" date="2015-10" db="EMBL/GenBank/DDBJ databases">
        <authorList>
            <person name="Martinez-Garcia P.J."/>
            <person name="Crepeau M.W."/>
            <person name="Puiu D."/>
            <person name="Gonzalez-Ibeas D."/>
            <person name="Whalen J."/>
            <person name="Stevens K."/>
            <person name="Paul R."/>
            <person name="Butterfield T."/>
            <person name="Britton M."/>
            <person name="Reagan R."/>
            <person name="Chakraborty S."/>
            <person name="Walawage S.L."/>
            <person name="Vasquez-Gross H.A."/>
            <person name="Cardeno C."/>
            <person name="Famula R."/>
            <person name="Pratt K."/>
            <person name="Kuruganti S."/>
            <person name="Aradhya M.K."/>
            <person name="Leslie C.A."/>
            <person name="Dandekar A.M."/>
            <person name="Salzberg S.L."/>
            <person name="Wegrzyn J.L."/>
            <person name="Langley C.H."/>
            <person name="Neale D.B."/>
        </authorList>
    </citation>
    <scope>NUCLEOTIDE SEQUENCE</scope>
    <source>
        <tissue evidence="3">Leaves</tissue>
    </source>
</reference>